<dbReference type="InterPro" id="IPR027417">
    <property type="entry name" value="P-loop_NTPase"/>
</dbReference>
<dbReference type="EMBL" id="CAEZSP010000002">
    <property type="protein sequence ID" value="CAB4535740.1"/>
    <property type="molecule type" value="Genomic_DNA"/>
</dbReference>
<reference evidence="5" key="1">
    <citation type="submission" date="2020-05" db="EMBL/GenBank/DDBJ databases">
        <authorList>
            <person name="Chiriac C."/>
            <person name="Salcher M."/>
            <person name="Ghai R."/>
            <person name="Kavagutti S V."/>
        </authorList>
    </citation>
    <scope>NUCLEOTIDE SEQUENCE</scope>
</reference>
<gene>
    <name evidence="5" type="ORF">UFOPK1440_00113</name>
    <name evidence="6" type="ORF">UFOPK1946_00024</name>
</gene>
<dbReference type="InterPro" id="IPR041222">
    <property type="entry name" value="PriA_3primeBD"/>
</dbReference>
<evidence type="ECO:0000313" key="6">
    <source>
        <dbReference type="EMBL" id="CAB4615604.1"/>
    </source>
</evidence>
<dbReference type="AlphaFoldDB" id="A0A6J6B9E2"/>
<name>A0A6J6B9E2_9ZZZZ</name>
<accession>A0A6J6B9E2</accession>
<dbReference type="SUPFAM" id="SSF52540">
    <property type="entry name" value="P-loop containing nucleoside triphosphate hydrolases"/>
    <property type="match status" value="1"/>
</dbReference>
<evidence type="ECO:0000259" key="4">
    <source>
        <dbReference type="Pfam" id="PF17764"/>
    </source>
</evidence>
<feature type="domain" description="Primosomal protein N' 3' DNA-binding" evidence="4">
    <location>
        <begin position="31"/>
        <end position="126"/>
    </location>
</feature>
<evidence type="ECO:0000256" key="3">
    <source>
        <dbReference type="ARBA" id="ARBA00023125"/>
    </source>
</evidence>
<proteinExistence type="predicted"/>
<dbReference type="GO" id="GO:0006310">
    <property type="term" value="P:DNA recombination"/>
    <property type="evidence" value="ECO:0007669"/>
    <property type="project" value="TreeGrafter"/>
</dbReference>
<keyword evidence="3" id="KW-0238">DNA-binding</keyword>
<dbReference type="GO" id="GO:0006270">
    <property type="term" value="P:DNA replication initiation"/>
    <property type="evidence" value="ECO:0007669"/>
    <property type="project" value="TreeGrafter"/>
</dbReference>
<protein>
    <submittedName>
        <fullName evidence="5">Unannotated protein</fullName>
    </submittedName>
</protein>
<sequence length="626" mass="70210">MARSGFRLKAELIAKVAEPPSGEDSLAKVWVDSGVFHLDQEYSYLIPRDLDAVITVGSMVVVPFNGRELSAVVTDRGPLVGQANLKTITKCEGEIALLSSVQINLIRDLSAKYLCHPFDLIRSMVPPRLVTVEKSRKRFVANIGVPRSSKIKRSYLQLPPHRKRQTLIAAKLVELLRDGPALAILPDVREVQSLALELDALGVKYTRYDSSQSRSDHYSAYLDIAQGLSQLVIGTRSSVFSPVENLTHIVMYNEGSEHFYERRTPGWNAREVAIERSRLEHISLTFIGYSPSLEICRFIERKEIAFRKSSSRLSVFDFEQTFGELIPSRALSVIKKSLMVGPVLFVAPAKGWAHAIRCSRCKTLSKCKCGGNFEIKSEKSSITCNHCGIDNQQWKCTWCENKSYALVGRGIERHSHEIGKLLPGVVIKNSTADKPLTEDVDSGVVVTTQSMAPTARNGYSAVVFLEGNRVNNQPDMRAEERMRELYFGQSALVREGGDVILIQDIGNQIVTALRIWNPMPTLERELSEREALDLPPFTHTVEMAMPKEEVTRFKNALLKAQEEGRLPIEMRILGPIAKGNLSSLVLLSQLHNHQQVNLLIHEFMRRRSLSKKALPSLRIDPYSLSR</sequence>
<dbReference type="GO" id="GO:0043138">
    <property type="term" value="F:3'-5' DNA helicase activity"/>
    <property type="evidence" value="ECO:0007669"/>
    <property type="project" value="TreeGrafter"/>
</dbReference>
<evidence type="ECO:0000313" key="5">
    <source>
        <dbReference type="EMBL" id="CAB4535740.1"/>
    </source>
</evidence>
<dbReference type="Pfam" id="PF17764">
    <property type="entry name" value="PriA_3primeBD"/>
    <property type="match status" value="1"/>
</dbReference>
<dbReference type="GO" id="GO:0006302">
    <property type="term" value="P:double-strand break repair"/>
    <property type="evidence" value="ECO:0007669"/>
    <property type="project" value="TreeGrafter"/>
</dbReference>
<keyword evidence="1" id="KW-0547">Nucleotide-binding</keyword>
<dbReference type="PANTHER" id="PTHR30580:SF0">
    <property type="entry name" value="PRIMOSOMAL PROTEIN N"/>
    <property type="match status" value="1"/>
</dbReference>
<dbReference type="EMBL" id="CAEZVG010000001">
    <property type="protein sequence ID" value="CAB4615604.1"/>
    <property type="molecule type" value="Genomic_DNA"/>
</dbReference>
<keyword evidence="2" id="KW-0067">ATP-binding</keyword>
<dbReference type="GO" id="GO:0003677">
    <property type="term" value="F:DNA binding"/>
    <property type="evidence" value="ECO:0007669"/>
    <property type="project" value="UniProtKB-KW"/>
</dbReference>
<evidence type="ECO:0000256" key="1">
    <source>
        <dbReference type="ARBA" id="ARBA00022741"/>
    </source>
</evidence>
<dbReference type="Gene3D" id="3.40.1440.60">
    <property type="entry name" value="PriA, 3(prime) DNA-binding domain"/>
    <property type="match status" value="1"/>
</dbReference>
<evidence type="ECO:0000256" key="2">
    <source>
        <dbReference type="ARBA" id="ARBA00022840"/>
    </source>
</evidence>
<dbReference type="GO" id="GO:0005524">
    <property type="term" value="F:ATP binding"/>
    <property type="evidence" value="ECO:0007669"/>
    <property type="project" value="UniProtKB-KW"/>
</dbReference>
<dbReference type="InterPro" id="IPR042115">
    <property type="entry name" value="PriA_3primeBD_sf"/>
</dbReference>
<dbReference type="Gene3D" id="3.40.50.300">
    <property type="entry name" value="P-loop containing nucleotide triphosphate hydrolases"/>
    <property type="match status" value="1"/>
</dbReference>
<organism evidence="5">
    <name type="scientific">freshwater metagenome</name>
    <dbReference type="NCBI Taxonomy" id="449393"/>
    <lineage>
        <taxon>unclassified sequences</taxon>
        <taxon>metagenomes</taxon>
        <taxon>ecological metagenomes</taxon>
    </lineage>
</organism>
<dbReference type="PANTHER" id="PTHR30580">
    <property type="entry name" value="PRIMOSOMAL PROTEIN N"/>
    <property type="match status" value="1"/>
</dbReference>